<evidence type="ECO:0000256" key="4">
    <source>
        <dbReference type="ARBA" id="ARBA00023015"/>
    </source>
</evidence>
<keyword evidence="4" id="KW-0805">Transcription regulation</keyword>
<dbReference type="Gene3D" id="3.40.50.2300">
    <property type="match status" value="1"/>
</dbReference>
<keyword evidence="1 8" id="KW-0597">Phosphoprotein</keyword>
<accession>A0A0K9Q454</accession>
<evidence type="ECO:0000256" key="6">
    <source>
        <dbReference type="ARBA" id="ARBA00038244"/>
    </source>
</evidence>
<evidence type="ECO:0000256" key="7">
    <source>
        <dbReference type="ARBA" id="ARBA00043855"/>
    </source>
</evidence>
<dbReference type="EMBL" id="LFYR01000090">
    <property type="protein sequence ID" value="KMZ76051.1"/>
    <property type="molecule type" value="Genomic_DNA"/>
</dbReference>
<keyword evidence="2" id="KW-0932">Cytokinin signaling pathway</keyword>
<proteinExistence type="inferred from homology"/>
<keyword evidence="3" id="KW-0902">Two-component regulatory system</keyword>
<organism evidence="10 11">
    <name type="scientific">Zostera marina</name>
    <name type="common">Eelgrass</name>
    <dbReference type="NCBI Taxonomy" id="29655"/>
    <lineage>
        <taxon>Eukaryota</taxon>
        <taxon>Viridiplantae</taxon>
        <taxon>Streptophyta</taxon>
        <taxon>Embryophyta</taxon>
        <taxon>Tracheophyta</taxon>
        <taxon>Spermatophyta</taxon>
        <taxon>Magnoliopsida</taxon>
        <taxon>Liliopsida</taxon>
        <taxon>Zosteraceae</taxon>
        <taxon>Zostera</taxon>
    </lineage>
</organism>
<dbReference type="Proteomes" id="UP000036987">
    <property type="component" value="Unassembled WGS sequence"/>
</dbReference>
<dbReference type="SUPFAM" id="SSF52172">
    <property type="entry name" value="CheY-like"/>
    <property type="match status" value="1"/>
</dbReference>
<evidence type="ECO:0000313" key="11">
    <source>
        <dbReference type="Proteomes" id="UP000036987"/>
    </source>
</evidence>
<feature type="modified residue" description="4-aspartylphosphate" evidence="8">
    <location>
        <position position="64"/>
    </location>
</feature>
<gene>
    <name evidence="10" type="ORF">ZOSMA_107G00480</name>
</gene>
<dbReference type="GO" id="GO:0000160">
    <property type="term" value="P:phosphorelay signal transduction system"/>
    <property type="evidence" value="ECO:0007669"/>
    <property type="project" value="UniProtKB-KW"/>
</dbReference>
<feature type="domain" description="Response regulatory" evidence="9">
    <location>
        <begin position="12"/>
        <end position="84"/>
    </location>
</feature>
<sequence length="84" mass="9371">MATIIGEPPRLHVLAVDDSLTDRKLIEKLLKVSSFNVTTVESGSKALEFLGLMEEVEVNLIITDYCMPGMSGYDLLKKIKNHHL</sequence>
<evidence type="ECO:0000256" key="5">
    <source>
        <dbReference type="ARBA" id="ARBA00023163"/>
    </source>
</evidence>
<evidence type="ECO:0000313" key="10">
    <source>
        <dbReference type="EMBL" id="KMZ76051.1"/>
    </source>
</evidence>
<comment type="caution">
    <text evidence="10">The sequence shown here is derived from an EMBL/GenBank/DDBJ whole genome shotgun (WGS) entry which is preliminary data.</text>
</comment>
<dbReference type="STRING" id="29655.A0A0K9Q454"/>
<dbReference type="GO" id="GO:0009736">
    <property type="term" value="P:cytokinin-activated signaling pathway"/>
    <property type="evidence" value="ECO:0007669"/>
    <property type="project" value="UniProtKB-KW"/>
</dbReference>
<dbReference type="InterPro" id="IPR011006">
    <property type="entry name" value="CheY-like_superfamily"/>
</dbReference>
<protein>
    <submittedName>
        <fullName evidence="10">Response regulator 6</fullName>
    </submittedName>
</protein>
<dbReference type="PANTHER" id="PTHR43874">
    <property type="entry name" value="TWO-COMPONENT RESPONSE REGULATOR"/>
    <property type="match status" value="1"/>
</dbReference>
<evidence type="ECO:0000256" key="2">
    <source>
        <dbReference type="ARBA" id="ARBA00022864"/>
    </source>
</evidence>
<dbReference type="AlphaFoldDB" id="A0A0K9Q454"/>
<dbReference type="OrthoDB" id="60033at2759"/>
<dbReference type="InterPro" id="IPR045279">
    <property type="entry name" value="ARR-like"/>
</dbReference>
<keyword evidence="11" id="KW-1185">Reference proteome</keyword>
<keyword evidence="5" id="KW-0804">Transcription</keyword>
<comment type="function">
    <text evidence="7">Functions as a response regulator involved in His-to-Asp phosphorelay signal transduction system. Phosphorylation of the Asp residue in the receiver domain activates the ability of the protein to promote the transcription of target genes. Type-A response regulators seem to act as negative regulators of the cytokinin signaling.</text>
</comment>
<dbReference type="PANTHER" id="PTHR43874:SF167">
    <property type="entry name" value="TWO-COMPONENT RESPONSE REGULATOR ARR9"/>
    <property type="match status" value="1"/>
</dbReference>
<dbReference type="InterPro" id="IPR001789">
    <property type="entry name" value="Sig_transdc_resp-reg_receiver"/>
</dbReference>
<evidence type="ECO:0000256" key="8">
    <source>
        <dbReference type="PROSITE-ProRule" id="PRU00169"/>
    </source>
</evidence>
<comment type="similarity">
    <text evidence="6">Belongs to the ARR family. Type-A subfamily.</text>
</comment>
<name>A0A0K9Q454_ZOSMR</name>
<dbReference type="Pfam" id="PF00072">
    <property type="entry name" value="Response_reg"/>
    <property type="match status" value="1"/>
</dbReference>
<reference evidence="11" key="1">
    <citation type="journal article" date="2016" name="Nature">
        <title>The genome of the seagrass Zostera marina reveals angiosperm adaptation to the sea.</title>
        <authorList>
            <person name="Olsen J.L."/>
            <person name="Rouze P."/>
            <person name="Verhelst B."/>
            <person name="Lin Y.-C."/>
            <person name="Bayer T."/>
            <person name="Collen J."/>
            <person name="Dattolo E."/>
            <person name="De Paoli E."/>
            <person name="Dittami S."/>
            <person name="Maumus F."/>
            <person name="Michel G."/>
            <person name="Kersting A."/>
            <person name="Lauritano C."/>
            <person name="Lohaus R."/>
            <person name="Toepel M."/>
            <person name="Tonon T."/>
            <person name="Vanneste K."/>
            <person name="Amirebrahimi M."/>
            <person name="Brakel J."/>
            <person name="Bostroem C."/>
            <person name="Chovatia M."/>
            <person name="Grimwood J."/>
            <person name="Jenkins J.W."/>
            <person name="Jueterbock A."/>
            <person name="Mraz A."/>
            <person name="Stam W.T."/>
            <person name="Tice H."/>
            <person name="Bornberg-Bauer E."/>
            <person name="Green P.J."/>
            <person name="Pearson G.A."/>
            <person name="Procaccini G."/>
            <person name="Duarte C.M."/>
            <person name="Schmutz J."/>
            <person name="Reusch T.B.H."/>
            <person name="Van de Peer Y."/>
        </authorList>
    </citation>
    <scope>NUCLEOTIDE SEQUENCE [LARGE SCALE GENOMIC DNA]</scope>
    <source>
        <strain evidence="11">cv. Finnish</strain>
    </source>
</reference>
<dbReference type="PROSITE" id="PS50110">
    <property type="entry name" value="RESPONSE_REGULATORY"/>
    <property type="match status" value="1"/>
</dbReference>
<evidence type="ECO:0000256" key="3">
    <source>
        <dbReference type="ARBA" id="ARBA00023012"/>
    </source>
</evidence>
<evidence type="ECO:0000259" key="9">
    <source>
        <dbReference type="PROSITE" id="PS50110"/>
    </source>
</evidence>
<dbReference type="OMA" id="NLAYHVT"/>
<evidence type="ECO:0000256" key="1">
    <source>
        <dbReference type="ARBA" id="ARBA00022553"/>
    </source>
</evidence>